<dbReference type="EMBL" id="FQWD01000005">
    <property type="protein sequence ID" value="SHG86906.1"/>
    <property type="molecule type" value="Genomic_DNA"/>
</dbReference>
<dbReference type="Pfam" id="PF00512">
    <property type="entry name" value="HisKA"/>
    <property type="match status" value="1"/>
</dbReference>
<dbReference type="Gene3D" id="6.10.340.10">
    <property type="match status" value="1"/>
</dbReference>
<accession>A0A1M5NBB4</accession>
<keyword evidence="6" id="KW-0472">Membrane</keyword>
<proteinExistence type="predicted"/>
<dbReference type="AlphaFoldDB" id="A0A1M5NBB4"/>
<feature type="domain" description="Signal transduction histidine kinase dimerisation/phosphoacceptor" evidence="7">
    <location>
        <begin position="209"/>
        <end position="271"/>
    </location>
</feature>
<name>A0A1M5NBB4_9ALTE</name>
<evidence type="ECO:0000256" key="2">
    <source>
        <dbReference type="ARBA" id="ARBA00012438"/>
    </source>
</evidence>
<feature type="transmembrane region" description="Helical" evidence="6">
    <location>
        <begin position="131"/>
        <end position="155"/>
    </location>
</feature>
<comment type="catalytic activity">
    <reaction evidence="1">
        <text>ATP + protein L-histidine = ADP + protein N-phospho-L-histidine.</text>
        <dbReference type="EC" id="2.7.13.3"/>
    </reaction>
</comment>
<evidence type="ECO:0000259" key="7">
    <source>
        <dbReference type="SMART" id="SM00388"/>
    </source>
</evidence>
<dbReference type="PANTHER" id="PTHR45436">
    <property type="entry name" value="SENSOR HISTIDINE KINASE YKOH"/>
    <property type="match status" value="1"/>
</dbReference>
<keyword evidence="3" id="KW-0597">Phosphoprotein</keyword>
<evidence type="ECO:0000313" key="9">
    <source>
        <dbReference type="Proteomes" id="UP000184520"/>
    </source>
</evidence>
<organism evidence="8 9">
    <name type="scientific">Marisediminitalea aggregata</name>
    <dbReference type="NCBI Taxonomy" id="634436"/>
    <lineage>
        <taxon>Bacteria</taxon>
        <taxon>Pseudomonadati</taxon>
        <taxon>Pseudomonadota</taxon>
        <taxon>Gammaproteobacteria</taxon>
        <taxon>Alteromonadales</taxon>
        <taxon>Alteromonadaceae</taxon>
        <taxon>Marisediminitalea</taxon>
    </lineage>
</organism>
<dbReference type="SMART" id="SM00388">
    <property type="entry name" value="HisKA"/>
    <property type="match status" value="1"/>
</dbReference>
<protein>
    <recommendedName>
        <fullName evidence="2">histidine kinase</fullName>
        <ecNumber evidence="2">2.7.13.3</ecNumber>
    </recommendedName>
</protein>
<dbReference type="CDD" id="cd00082">
    <property type="entry name" value="HisKA"/>
    <property type="match status" value="1"/>
</dbReference>
<keyword evidence="6" id="KW-1133">Transmembrane helix</keyword>
<evidence type="ECO:0000256" key="5">
    <source>
        <dbReference type="ARBA" id="ARBA00022777"/>
    </source>
</evidence>
<dbReference type="OrthoDB" id="9121563at2"/>
<dbReference type="PANTHER" id="PTHR45436:SF5">
    <property type="entry name" value="SENSOR HISTIDINE KINASE TRCS"/>
    <property type="match status" value="1"/>
</dbReference>
<evidence type="ECO:0000256" key="4">
    <source>
        <dbReference type="ARBA" id="ARBA00022679"/>
    </source>
</evidence>
<keyword evidence="6" id="KW-0812">Transmembrane</keyword>
<evidence type="ECO:0000313" key="8">
    <source>
        <dbReference type="EMBL" id="SHG86906.1"/>
    </source>
</evidence>
<evidence type="ECO:0000256" key="6">
    <source>
        <dbReference type="SAM" id="Phobius"/>
    </source>
</evidence>
<dbReference type="STRING" id="634436.SAMN05216361_3159"/>
<dbReference type="SUPFAM" id="SSF55874">
    <property type="entry name" value="ATPase domain of HSP90 chaperone/DNA topoisomerase II/histidine kinase"/>
    <property type="match status" value="1"/>
</dbReference>
<sequence length="408" mass="45098">MKLSGIQAQLFIAFGSLVLVINLFYTRLSVLFVNVTEDIVASHLLDQEIQRLEQHWLSQKTVTALSSSAFSLSDIPNEKNWGPAAIDNNMMVSRQADDAAYFKAFVTEGLPAGGVRMQASALTPLSSFTDVFSVFLFSASAAAMILAILSTWFLASRLAKPLQALAESVKTQAPDAPCTIAGTERQDEIGTLATTFTTTYSALQDAWQRERDFTHDVSHELRTPITLLKNTLAIHPETVANDTERQLLEQATNTLQQTVEVLLALARKENLQFGAVAVMPVLERVLLAIHHVHPELIFEAELKVDDNAKVIGNAYLMTLLCQNLVNNGVYHGGGRGMTISLADGQWVFENPLADAQDRPYYQGLGHGQYLVKRIANVMQWDIDFQQTEACYRVVLTPRMAEDEAVEAE</sequence>
<dbReference type="EC" id="2.7.13.3" evidence="2"/>
<keyword evidence="9" id="KW-1185">Reference proteome</keyword>
<dbReference type="Proteomes" id="UP000184520">
    <property type="component" value="Unassembled WGS sequence"/>
</dbReference>
<dbReference type="SUPFAM" id="SSF47384">
    <property type="entry name" value="Homodimeric domain of signal transducing histidine kinase"/>
    <property type="match status" value="1"/>
</dbReference>
<dbReference type="InterPro" id="IPR050428">
    <property type="entry name" value="TCS_sensor_his_kinase"/>
</dbReference>
<keyword evidence="5 8" id="KW-0418">Kinase</keyword>
<evidence type="ECO:0000256" key="1">
    <source>
        <dbReference type="ARBA" id="ARBA00000085"/>
    </source>
</evidence>
<evidence type="ECO:0000256" key="3">
    <source>
        <dbReference type="ARBA" id="ARBA00022553"/>
    </source>
</evidence>
<gene>
    <name evidence="8" type="ORF">SAMN05216361_3159</name>
</gene>
<keyword evidence="4" id="KW-0808">Transferase</keyword>
<dbReference type="Gene3D" id="1.10.287.130">
    <property type="match status" value="1"/>
</dbReference>
<feature type="transmembrane region" description="Helical" evidence="6">
    <location>
        <begin position="6"/>
        <end position="25"/>
    </location>
</feature>
<dbReference type="InterPro" id="IPR036097">
    <property type="entry name" value="HisK_dim/P_sf"/>
</dbReference>
<dbReference type="GO" id="GO:0005886">
    <property type="term" value="C:plasma membrane"/>
    <property type="evidence" value="ECO:0007669"/>
    <property type="project" value="TreeGrafter"/>
</dbReference>
<dbReference type="GO" id="GO:0000155">
    <property type="term" value="F:phosphorelay sensor kinase activity"/>
    <property type="evidence" value="ECO:0007669"/>
    <property type="project" value="InterPro"/>
</dbReference>
<dbReference type="InterPro" id="IPR036890">
    <property type="entry name" value="HATPase_C_sf"/>
</dbReference>
<reference evidence="9" key="1">
    <citation type="submission" date="2016-11" db="EMBL/GenBank/DDBJ databases">
        <authorList>
            <person name="Varghese N."/>
            <person name="Submissions S."/>
        </authorList>
    </citation>
    <scope>NUCLEOTIDE SEQUENCE [LARGE SCALE GENOMIC DNA]</scope>
    <source>
        <strain evidence="9">CGMCC 1.8995</strain>
    </source>
</reference>
<dbReference type="InterPro" id="IPR003661">
    <property type="entry name" value="HisK_dim/P_dom"/>
</dbReference>
<dbReference type="RefSeq" id="WP_073324135.1">
    <property type="nucleotide sequence ID" value="NZ_FQWD01000005.1"/>
</dbReference>